<sequence length="78" mass="8501">MVFSGSGSRIFGMNLRDLLMEILLAVIVISNICTYLAKVLSPVMNNYQPPADFLAIPRPSKTISHNFLFIATATGPMA</sequence>
<dbReference type="EMBL" id="ACPB03025154">
    <property type="status" value="NOT_ANNOTATED_CDS"/>
    <property type="molecule type" value="Genomic_DNA"/>
</dbReference>
<evidence type="ECO:0000313" key="1">
    <source>
        <dbReference type="EnsemblMetazoa" id="RPRC012823-PA"/>
    </source>
</evidence>
<dbReference type="HOGENOM" id="CLU_2625055_0_0_1"/>
<evidence type="ECO:0000313" key="2">
    <source>
        <dbReference type="Proteomes" id="UP000015103"/>
    </source>
</evidence>
<protein>
    <submittedName>
        <fullName evidence="1">Uncharacterized protein</fullName>
    </submittedName>
</protein>
<keyword evidence="2" id="KW-1185">Reference proteome</keyword>
<dbReference type="InParanoid" id="T1I951"/>
<name>T1I951_RHOPR</name>
<dbReference type="EMBL" id="ACPB03025156">
    <property type="status" value="NOT_ANNOTATED_CDS"/>
    <property type="molecule type" value="Genomic_DNA"/>
</dbReference>
<dbReference type="EMBL" id="ACPB03025157">
    <property type="status" value="NOT_ANNOTATED_CDS"/>
    <property type="molecule type" value="Genomic_DNA"/>
</dbReference>
<dbReference type="EnsemblMetazoa" id="RPRC012823-RA">
    <property type="protein sequence ID" value="RPRC012823-PA"/>
    <property type="gene ID" value="RPRC012823"/>
</dbReference>
<proteinExistence type="predicted"/>
<dbReference type="EMBL" id="ACPB03025155">
    <property type="status" value="NOT_ANNOTATED_CDS"/>
    <property type="molecule type" value="Genomic_DNA"/>
</dbReference>
<organism evidence="1 2">
    <name type="scientific">Rhodnius prolixus</name>
    <name type="common">Triatomid bug</name>
    <dbReference type="NCBI Taxonomy" id="13249"/>
    <lineage>
        <taxon>Eukaryota</taxon>
        <taxon>Metazoa</taxon>
        <taxon>Ecdysozoa</taxon>
        <taxon>Arthropoda</taxon>
        <taxon>Hexapoda</taxon>
        <taxon>Insecta</taxon>
        <taxon>Pterygota</taxon>
        <taxon>Neoptera</taxon>
        <taxon>Paraneoptera</taxon>
        <taxon>Hemiptera</taxon>
        <taxon>Heteroptera</taxon>
        <taxon>Panheteroptera</taxon>
        <taxon>Cimicomorpha</taxon>
        <taxon>Reduviidae</taxon>
        <taxon>Triatominae</taxon>
        <taxon>Rhodnius</taxon>
    </lineage>
</organism>
<accession>T1I951</accession>
<dbReference type="AlphaFoldDB" id="T1I951"/>
<reference evidence="1" key="1">
    <citation type="submission" date="2015-05" db="UniProtKB">
        <authorList>
            <consortium name="EnsemblMetazoa"/>
        </authorList>
    </citation>
    <scope>IDENTIFICATION</scope>
</reference>
<dbReference type="Proteomes" id="UP000015103">
    <property type="component" value="Unassembled WGS sequence"/>
</dbReference>
<dbReference type="VEuPathDB" id="VectorBase:RPRC012823"/>
<dbReference type="EMBL" id="ACPB03025158">
    <property type="status" value="NOT_ANNOTATED_CDS"/>
    <property type="molecule type" value="Genomic_DNA"/>
</dbReference>
<dbReference type="EMBL" id="ACPB03025159">
    <property type="status" value="NOT_ANNOTATED_CDS"/>
    <property type="molecule type" value="Genomic_DNA"/>
</dbReference>